<protein>
    <recommendedName>
        <fullName evidence="3">F5/8 type C domain-containing protein</fullName>
    </recommendedName>
</protein>
<proteinExistence type="predicted"/>
<comment type="caution">
    <text evidence="1">The sequence shown here is derived from an EMBL/GenBank/DDBJ whole genome shotgun (WGS) entry which is preliminary data.</text>
</comment>
<dbReference type="EMBL" id="JAPFFF010000030">
    <property type="protein sequence ID" value="KAK8845725.1"/>
    <property type="molecule type" value="Genomic_DNA"/>
</dbReference>
<evidence type="ECO:0008006" key="3">
    <source>
        <dbReference type="Google" id="ProtNLM"/>
    </source>
</evidence>
<evidence type="ECO:0000313" key="2">
    <source>
        <dbReference type="Proteomes" id="UP001470230"/>
    </source>
</evidence>
<dbReference type="InterPro" id="IPR008979">
    <property type="entry name" value="Galactose-bd-like_sf"/>
</dbReference>
<name>A0ABR2HE97_9EUKA</name>
<gene>
    <name evidence="1" type="ORF">M9Y10_020643</name>
</gene>
<accession>A0ABR2HE97</accession>
<dbReference type="SUPFAM" id="SSF49785">
    <property type="entry name" value="Galactose-binding domain-like"/>
    <property type="match status" value="1"/>
</dbReference>
<organism evidence="1 2">
    <name type="scientific">Tritrichomonas musculus</name>
    <dbReference type="NCBI Taxonomy" id="1915356"/>
    <lineage>
        <taxon>Eukaryota</taxon>
        <taxon>Metamonada</taxon>
        <taxon>Parabasalia</taxon>
        <taxon>Tritrichomonadida</taxon>
        <taxon>Tritrichomonadidae</taxon>
        <taxon>Tritrichomonas</taxon>
    </lineage>
</organism>
<evidence type="ECO:0000313" key="1">
    <source>
        <dbReference type="EMBL" id="KAK8845725.1"/>
    </source>
</evidence>
<reference evidence="1 2" key="1">
    <citation type="submission" date="2024-04" db="EMBL/GenBank/DDBJ databases">
        <title>Tritrichomonas musculus Genome.</title>
        <authorList>
            <person name="Alves-Ferreira E."/>
            <person name="Grigg M."/>
            <person name="Lorenzi H."/>
            <person name="Galac M."/>
        </authorList>
    </citation>
    <scope>NUCLEOTIDE SEQUENCE [LARGE SCALE GENOMIC DNA]</scope>
    <source>
        <strain evidence="1 2">EAF2021</strain>
    </source>
</reference>
<dbReference type="Gene3D" id="2.60.120.260">
    <property type="entry name" value="Galactose-binding domain-like"/>
    <property type="match status" value="1"/>
</dbReference>
<keyword evidence="2" id="KW-1185">Reference proteome</keyword>
<sequence length="120" mass="14526">MVDFNSKNYYASIEKYDSYVRFDFLDQKIQIQSYLIKTPTSQDDKYYLKNWVVEVSNDTYRWIQIDSHENNLRSLNGNGRECIFNVSKTNELYRYVQIRQTKRDLFCIAKIDFFGKLYVP</sequence>
<dbReference type="Proteomes" id="UP001470230">
    <property type="component" value="Unassembled WGS sequence"/>
</dbReference>